<keyword evidence="11" id="KW-1185">Reference proteome</keyword>
<evidence type="ECO:0000256" key="5">
    <source>
        <dbReference type="ARBA" id="ARBA00023125"/>
    </source>
</evidence>
<dbReference type="Pfam" id="PF00125">
    <property type="entry name" value="Histone"/>
    <property type="match status" value="1"/>
</dbReference>
<evidence type="ECO:0000256" key="3">
    <source>
        <dbReference type="ARBA" id="ARBA00010343"/>
    </source>
</evidence>
<dbReference type="GO" id="GO:0003677">
    <property type="term" value="F:DNA binding"/>
    <property type="evidence" value="ECO:0007669"/>
    <property type="project" value="UniProtKB-KW"/>
</dbReference>
<feature type="region of interest" description="Disordered" evidence="8">
    <location>
        <begin position="27"/>
        <end position="46"/>
    </location>
</feature>
<evidence type="ECO:0000256" key="6">
    <source>
        <dbReference type="ARBA" id="ARBA00023242"/>
    </source>
</evidence>
<keyword evidence="5" id="KW-0238">DNA-binding</keyword>
<dbReference type="Gene3D" id="1.10.20.10">
    <property type="entry name" value="Histone, subunit A"/>
    <property type="match status" value="1"/>
</dbReference>
<organism evidence="10 11">
    <name type="scientific">Toxocara canis</name>
    <name type="common">Canine roundworm</name>
    <dbReference type="NCBI Taxonomy" id="6265"/>
    <lineage>
        <taxon>Eukaryota</taxon>
        <taxon>Metazoa</taxon>
        <taxon>Ecdysozoa</taxon>
        <taxon>Nematoda</taxon>
        <taxon>Chromadorea</taxon>
        <taxon>Rhabditida</taxon>
        <taxon>Spirurina</taxon>
        <taxon>Ascaridomorpha</taxon>
        <taxon>Ascaridoidea</taxon>
        <taxon>Toxocaridae</taxon>
        <taxon>Toxocara</taxon>
    </lineage>
</organism>
<proteinExistence type="inferred from homology"/>
<dbReference type="GO" id="GO:0046982">
    <property type="term" value="F:protein heterodimerization activity"/>
    <property type="evidence" value="ECO:0007669"/>
    <property type="project" value="InterPro"/>
</dbReference>
<dbReference type="SUPFAM" id="SSF47113">
    <property type="entry name" value="Histone-fold"/>
    <property type="match status" value="1"/>
</dbReference>
<comment type="subcellular location">
    <subcellularLocation>
        <location evidence="2">Chromosome</location>
    </subcellularLocation>
    <subcellularLocation>
        <location evidence="1">Nucleus</location>
    </subcellularLocation>
</comment>
<dbReference type="Proteomes" id="UP000031036">
    <property type="component" value="Unassembled WGS sequence"/>
</dbReference>
<dbReference type="STRING" id="6265.A0A0B2VVW3"/>
<evidence type="ECO:0000256" key="2">
    <source>
        <dbReference type="ARBA" id="ARBA00004286"/>
    </source>
</evidence>
<dbReference type="PANTHER" id="PTHR45810">
    <property type="entry name" value="HISTONE H3.2"/>
    <property type="match status" value="1"/>
</dbReference>
<dbReference type="EMBL" id="JPKZ01000731">
    <property type="protein sequence ID" value="KHN85773.1"/>
    <property type="molecule type" value="Genomic_DNA"/>
</dbReference>
<name>A0A0B2VVW3_TOXCA</name>
<dbReference type="InterPro" id="IPR009072">
    <property type="entry name" value="Histone-fold"/>
</dbReference>
<gene>
    <name evidence="10" type="primary">his-2</name>
    <name evidence="10" type="ORF">Tcan_12629</name>
</gene>
<evidence type="ECO:0000313" key="10">
    <source>
        <dbReference type="EMBL" id="KHN85773.1"/>
    </source>
</evidence>
<comment type="caution">
    <text evidence="10">The sequence shown here is derived from an EMBL/GenBank/DDBJ whole genome shotgun (WGS) entry which is preliminary data.</text>
</comment>
<feature type="region of interest" description="Disordered" evidence="8">
    <location>
        <begin position="56"/>
        <end position="100"/>
    </location>
</feature>
<dbReference type="SMART" id="SM00428">
    <property type="entry name" value="H3"/>
    <property type="match status" value="1"/>
</dbReference>
<feature type="domain" description="Core Histone H2A/H2B/H3" evidence="9">
    <location>
        <begin position="104"/>
        <end position="160"/>
    </location>
</feature>
<dbReference type="GO" id="GO:0030527">
    <property type="term" value="F:structural constituent of chromatin"/>
    <property type="evidence" value="ECO:0007669"/>
    <property type="project" value="InterPro"/>
</dbReference>
<dbReference type="InterPro" id="IPR000164">
    <property type="entry name" value="Histone_H3/CENP-A"/>
</dbReference>
<dbReference type="AlphaFoldDB" id="A0A0B2VVW3"/>
<dbReference type="InterPro" id="IPR007125">
    <property type="entry name" value="H2A/H2B/H3"/>
</dbReference>
<dbReference type="GO" id="GO:0005634">
    <property type="term" value="C:nucleus"/>
    <property type="evidence" value="ECO:0007669"/>
    <property type="project" value="UniProtKB-SubCell"/>
</dbReference>
<dbReference type="PRINTS" id="PR00622">
    <property type="entry name" value="HISTONEH3"/>
</dbReference>
<protein>
    <submittedName>
        <fullName evidence="10">Histone H3</fullName>
    </submittedName>
</protein>
<keyword evidence="4" id="KW-0158">Chromosome</keyword>
<comment type="similarity">
    <text evidence="3">Belongs to the histone H3 family.</text>
</comment>
<evidence type="ECO:0000256" key="1">
    <source>
        <dbReference type="ARBA" id="ARBA00004123"/>
    </source>
</evidence>
<dbReference type="GO" id="GO:0000786">
    <property type="term" value="C:nucleosome"/>
    <property type="evidence" value="ECO:0007669"/>
    <property type="project" value="UniProtKB-KW"/>
</dbReference>
<dbReference type="OrthoDB" id="4025405at2759"/>
<sequence>MDTMAVRLTHYHAFYLRNGEYSSDPWREPYGQSDCEGKPNVPSGTWPELAREKISQGMVRTKQTAKKSAPAPSKLRKLEAKRHSLSKKSTPRKEESIKKRRFKPGQRALQQIRKLQRTTELLMPRAPFMRLVREIARQVAPNHNDLRFQSAAISALQVFCILVLKYRGKPYFSESTRTSHRCQSVLAFQPLPLLHPPHSLLFLTPNISAVEHRFCTNLLFFLSRMP</sequence>
<dbReference type="PROSITE" id="PS00959">
    <property type="entry name" value="HISTONE_H3_2"/>
    <property type="match status" value="1"/>
</dbReference>
<evidence type="ECO:0000313" key="11">
    <source>
        <dbReference type="Proteomes" id="UP000031036"/>
    </source>
</evidence>
<dbReference type="PANTHER" id="PTHR45810:SF17">
    <property type="entry name" value="HISTONE H3-LIKE CENTROMERIC PROTEIN A"/>
    <property type="match status" value="1"/>
</dbReference>
<keyword evidence="6" id="KW-0539">Nucleus</keyword>
<evidence type="ECO:0000256" key="4">
    <source>
        <dbReference type="ARBA" id="ARBA00022454"/>
    </source>
</evidence>
<accession>A0A0B2VVW3</accession>
<keyword evidence="7" id="KW-0544">Nucleosome core</keyword>
<evidence type="ECO:0000256" key="7">
    <source>
        <dbReference type="ARBA" id="ARBA00023269"/>
    </source>
</evidence>
<reference evidence="10 11" key="1">
    <citation type="submission" date="2014-11" db="EMBL/GenBank/DDBJ databases">
        <title>Genetic blueprint of the zoonotic pathogen Toxocara canis.</title>
        <authorList>
            <person name="Zhu X.-Q."/>
            <person name="Korhonen P.K."/>
            <person name="Cai H."/>
            <person name="Young N.D."/>
            <person name="Nejsum P."/>
            <person name="von Samson-Himmelstjerna G."/>
            <person name="Boag P.R."/>
            <person name="Tan P."/>
            <person name="Li Q."/>
            <person name="Min J."/>
            <person name="Yang Y."/>
            <person name="Wang X."/>
            <person name="Fang X."/>
            <person name="Hall R.S."/>
            <person name="Hofmann A."/>
            <person name="Sternberg P.W."/>
            <person name="Jex A.R."/>
            <person name="Gasser R.B."/>
        </authorList>
    </citation>
    <scope>NUCLEOTIDE SEQUENCE [LARGE SCALE GENOMIC DNA]</scope>
    <source>
        <strain evidence="10">PN_DK_2014</strain>
    </source>
</reference>
<evidence type="ECO:0000256" key="8">
    <source>
        <dbReference type="SAM" id="MobiDB-lite"/>
    </source>
</evidence>
<evidence type="ECO:0000259" key="9">
    <source>
        <dbReference type="Pfam" id="PF00125"/>
    </source>
</evidence>